<dbReference type="EMBL" id="JADKRP010000001">
    <property type="protein sequence ID" value="MBF4630907.1"/>
    <property type="molecule type" value="Genomic_DNA"/>
</dbReference>
<sequence>MLIPAHGPAAPGRRSRLLLTGSALAVALVLSAVALPADGAGAASREAAASISAPTKAAVKPAVPFTASPAPTITGKVLVGQVLTAVAGTWKPVGAVFAYQWFAGETAIPGATRKTYTVAGTDLSRAISVRVVATRTGSIAADRRSASTAAVALPGFTSAAVPTIAGTLVVGSTLTVRPGGWSPSPALSYAWMRDGVLIAGATATTYELAPGDAGARITASVTGTRTGVQTRTKVSLPTKAVAPAPVPKPTPKPTPVPTAKPTVKPTVAPTPVPTVAPTTAPVPTPAPTSAPEPTTAPAPPVAPTTTAPRIVGQLSVGSAVRALPGDWTATSTPLRYRWYLDDVTQPGQTGPTLRLDDSALGKRITVTVSGSWSGWPDVHRSTATATAPVTAVPGAADGVGHDVVAILGQSNAQGGGFGYDPTIDVAQDGLDQLVGDWQDKDWGRVVPAEDSLKHVTTWHMTDRPKLVGPGMTFGRALLADSAPNRRVLLVPAAQGSTSLTRVDAVQRFTWDPSPEPGSVEAGLANLYANATTQIDNALALDPDNRLVAIIWAQGESDANAIASAPTADGRTAAKAKYADRLLELESGLETRYGRVPFLVGGMVPEWIGIDSARRDIDAVHRALPTLRHEVAYVPGVSGHANEGEDSIHYDAAGARLMGAGFYAAYLRQAGR</sequence>
<reference evidence="4 5" key="1">
    <citation type="submission" date="2020-10" db="EMBL/GenBank/DDBJ databases">
        <title>Draft genome sequences of plant-associated actinobacteria.</title>
        <authorList>
            <person name="Tarlachkov S.V."/>
            <person name="Starodumova I.P."/>
            <person name="Dorofeeva L.V."/>
            <person name="Prisyazhnaya N.V."/>
            <person name="Roubtsova T.V."/>
            <person name="Chizhov V.N."/>
            <person name="Nadler S.A."/>
            <person name="Subbotin S.A."/>
            <person name="Evtushenko L.I."/>
        </authorList>
    </citation>
    <scope>NUCLEOTIDE SEQUENCE [LARGE SCALE GENOMIC DNA]</scope>
    <source>
        <strain evidence="4 5">VKM Ac-2886</strain>
    </source>
</reference>
<dbReference type="SUPFAM" id="SSF52266">
    <property type="entry name" value="SGNH hydrolase"/>
    <property type="match status" value="1"/>
</dbReference>
<keyword evidence="1" id="KW-0378">Hydrolase</keyword>
<feature type="region of interest" description="Disordered" evidence="2">
    <location>
        <begin position="224"/>
        <end position="305"/>
    </location>
</feature>
<dbReference type="Proteomes" id="UP000634579">
    <property type="component" value="Unassembled WGS sequence"/>
</dbReference>
<evidence type="ECO:0000256" key="2">
    <source>
        <dbReference type="SAM" id="MobiDB-lite"/>
    </source>
</evidence>
<dbReference type="InterPro" id="IPR005181">
    <property type="entry name" value="SASA"/>
</dbReference>
<feature type="compositionally biased region" description="Low complexity" evidence="2">
    <location>
        <begin position="224"/>
        <end position="243"/>
    </location>
</feature>
<feature type="compositionally biased region" description="Pro residues" evidence="2">
    <location>
        <begin position="244"/>
        <end position="258"/>
    </location>
</feature>
<dbReference type="Pfam" id="PF03629">
    <property type="entry name" value="SASA"/>
    <property type="match status" value="1"/>
</dbReference>
<dbReference type="Gene3D" id="2.60.40.2700">
    <property type="match status" value="3"/>
</dbReference>
<dbReference type="PANTHER" id="PTHR31988:SF19">
    <property type="entry name" value="9-O-ACETYL-N-ACETYLNEURAMINIC ACID DEACETYLASE-RELATED"/>
    <property type="match status" value="1"/>
</dbReference>
<dbReference type="RefSeq" id="WP_194674833.1">
    <property type="nucleotide sequence ID" value="NZ_JADKRP010000001.1"/>
</dbReference>
<dbReference type="AlphaFoldDB" id="A0A8I0S7H5"/>
<organism evidence="4 5">
    <name type="scientific">Clavibacter phaseoli</name>
    <dbReference type="NCBI Taxonomy" id="1734031"/>
    <lineage>
        <taxon>Bacteria</taxon>
        <taxon>Bacillati</taxon>
        <taxon>Actinomycetota</taxon>
        <taxon>Actinomycetes</taxon>
        <taxon>Micrococcales</taxon>
        <taxon>Microbacteriaceae</taxon>
        <taxon>Clavibacter</taxon>
    </lineage>
</organism>
<comment type="caution">
    <text evidence="4">The sequence shown here is derived from an EMBL/GenBank/DDBJ whole genome shotgun (WGS) entry which is preliminary data.</text>
</comment>
<feature type="compositionally biased region" description="Pro residues" evidence="2">
    <location>
        <begin position="268"/>
        <end position="302"/>
    </location>
</feature>
<gene>
    <name evidence="4" type="ORF">ITJ42_06755</name>
</gene>
<dbReference type="PANTHER" id="PTHR31988">
    <property type="entry name" value="ESTERASE, PUTATIVE (DUF303)-RELATED"/>
    <property type="match status" value="1"/>
</dbReference>
<evidence type="ECO:0000313" key="4">
    <source>
        <dbReference type="EMBL" id="MBF4630907.1"/>
    </source>
</evidence>
<name>A0A8I0S7H5_9MICO</name>
<dbReference type="InterPro" id="IPR036514">
    <property type="entry name" value="SGNH_hydro_sf"/>
</dbReference>
<feature type="domain" description="Sialate O-acetylesterase" evidence="3">
    <location>
        <begin position="402"/>
        <end position="666"/>
    </location>
</feature>
<dbReference type="Gene3D" id="3.40.50.1110">
    <property type="entry name" value="SGNH hydrolase"/>
    <property type="match status" value="1"/>
</dbReference>
<protein>
    <recommendedName>
        <fullName evidence="3">Sialate O-acetylesterase domain-containing protein</fullName>
    </recommendedName>
</protein>
<dbReference type="GO" id="GO:0016787">
    <property type="term" value="F:hydrolase activity"/>
    <property type="evidence" value="ECO:0007669"/>
    <property type="project" value="UniProtKB-KW"/>
</dbReference>
<proteinExistence type="predicted"/>
<evidence type="ECO:0000259" key="3">
    <source>
        <dbReference type="Pfam" id="PF03629"/>
    </source>
</evidence>
<evidence type="ECO:0000313" key="5">
    <source>
        <dbReference type="Proteomes" id="UP000634579"/>
    </source>
</evidence>
<accession>A0A8I0S7H5</accession>
<evidence type="ECO:0000256" key="1">
    <source>
        <dbReference type="ARBA" id="ARBA00022801"/>
    </source>
</evidence>
<keyword evidence="5" id="KW-1185">Reference proteome</keyword>
<dbReference type="InterPro" id="IPR052940">
    <property type="entry name" value="Carb_Esterase_6"/>
</dbReference>